<name>A0ABS5YQE2_9ACTN</name>
<comment type="cofactor">
    <cofactor evidence="1">
        <name>Mg(2+)</name>
        <dbReference type="ChEBI" id="CHEBI:18420"/>
    </cofactor>
</comment>
<dbReference type="RefSeq" id="WP_215786677.1">
    <property type="nucleotide sequence ID" value="NZ_JAHKKG010000004.1"/>
</dbReference>
<proteinExistence type="predicted"/>
<feature type="domain" description="Nudix hydrolase" evidence="3">
    <location>
        <begin position="327"/>
        <end position="452"/>
    </location>
</feature>
<evidence type="ECO:0000256" key="2">
    <source>
        <dbReference type="ARBA" id="ARBA00022801"/>
    </source>
</evidence>
<evidence type="ECO:0000313" key="5">
    <source>
        <dbReference type="Proteomes" id="UP001519654"/>
    </source>
</evidence>
<dbReference type="PANTHER" id="PTHR11839">
    <property type="entry name" value="UDP/ADP-SUGAR PYROPHOSPHATASE"/>
    <property type="match status" value="1"/>
</dbReference>
<reference evidence="4 5" key="1">
    <citation type="submission" date="2021-06" db="EMBL/GenBank/DDBJ databases">
        <title>Actinoplanes lichenicola sp. nov., and Actinoplanes ovalisporus sp. nov., isolated from lichen in Thailand.</title>
        <authorList>
            <person name="Saeng-In P."/>
            <person name="Kanchanasin P."/>
            <person name="Yuki M."/>
            <person name="Kudo T."/>
            <person name="Ohkuma M."/>
            <person name="Phongsopitanun W."/>
            <person name="Tanasupawat S."/>
        </authorList>
    </citation>
    <scope>NUCLEOTIDE SEQUENCE [LARGE SCALE GENOMIC DNA]</scope>
    <source>
        <strain evidence="4 5">NBRC 110975</strain>
    </source>
</reference>
<dbReference type="PROSITE" id="PS00893">
    <property type="entry name" value="NUDIX_BOX"/>
    <property type="match status" value="1"/>
</dbReference>
<dbReference type="CDD" id="cd03424">
    <property type="entry name" value="NUDIX_ADPRase_Nudt5_UGPPase_Nudt14"/>
    <property type="match status" value="1"/>
</dbReference>
<dbReference type="PROSITE" id="PS51462">
    <property type="entry name" value="NUDIX"/>
    <property type="match status" value="2"/>
</dbReference>
<comment type="caution">
    <text evidence="4">The sequence shown here is derived from an EMBL/GenBank/DDBJ whole genome shotgun (WGS) entry which is preliminary data.</text>
</comment>
<dbReference type="EMBL" id="JAHKKG010000004">
    <property type="protein sequence ID" value="MBU2664230.1"/>
    <property type="molecule type" value="Genomic_DNA"/>
</dbReference>
<dbReference type="Proteomes" id="UP001519654">
    <property type="component" value="Unassembled WGS sequence"/>
</dbReference>
<dbReference type="SUPFAM" id="SSF55811">
    <property type="entry name" value="Nudix"/>
    <property type="match status" value="2"/>
</dbReference>
<dbReference type="Pfam" id="PF00293">
    <property type="entry name" value="NUDIX"/>
    <property type="match status" value="2"/>
</dbReference>
<evidence type="ECO:0000259" key="3">
    <source>
        <dbReference type="PROSITE" id="PS51462"/>
    </source>
</evidence>
<evidence type="ECO:0000256" key="1">
    <source>
        <dbReference type="ARBA" id="ARBA00001946"/>
    </source>
</evidence>
<organism evidence="4 5">
    <name type="scientific">Paractinoplanes bogorensis</name>
    <dbReference type="NCBI Taxonomy" id="1610840"/>
    <lineage>
        <taxon>Bacteria</taxon>
        <taxon>Bacillati</taxon>
        <taxon>Actinomycetota</taxon>
        <taxon>Actinomycetes</taxon>
        <taxon>Micromonosporales</taxon>
        <taxon>Micromonosporaceae</taxon>
        <taxon>Paractinoplanes</taxon>
    </lineage>
</organism>
<dbReference type="InterPro" id="IPR020084">
    <property type="entry name" value="NUDIX_hydrolase_CS"/>
</dbReference>
<dbReference type="InterPro" id="IPR015797">
    <property type="entry name" value="NUDIX_hydrolase-like_dom_sf"/>
</dbReference>
<dbReference type="GO" id="GO:0016787">
    <property type="term" value="F:hydrolase activity"/>
    <property type="evidence" value="ECO:0007669"/>
    <property type="project" value="UniProtKB-KW"/>
</dbReference>
<dbReference type="PANTHER" id="PTHR11839:SF18">
    <property type="entry name" value="NUDIX HYDROLASE DOMAIN-CONTAINING PROTEIN"/>
    <property type="match status" value="1"/>
</dbReference>
<sequence length="464" mass="51595">MDDESRRSLYRDMRDGRPELFVNPEGAPIEILFEPDDVAAAEAATAAMLAEYGLPAEWGQTGVVFMDHVITVLRDAVRMPNGLGTYDRAVNAGNAAGVVVLPRYREQVVLIRHFRHSTREWHLEVPRGFGTPGNDDAECDARREVQEEIGVAAAELEDLGVMYPDTGASGTPVRLFYAELDEEPVTVDEAEGITGIVLVPVAELTVMIADGTLTDGFTIAAFARAQFRGLLSDEAVRRRRERRLDRYDELRAERPRLFVNPADAAYEILFDRAAQLACARDAAGAARESEFADMGVVYEDRFFIALRDTVRFRDGAVRPYFRLIGAVDSPGAAVLPMLSDGRLVLVRRFRHEARDWRWEVPRGFPEPGETGPVTAARELGEELGVNDPHLERLGVYGEDEIYLARFDADRLPERLTDGAVEEGVDEVRVVTADELAGLIVEGRITDEFLLAAYAMLQARRSRNS</sequence>
<gene>
    <name evidence="4" type="ORF">KOI35_12075</name>
</gene>
<keyword evidence="5" id="KW-1185">Reference proteome</keyword>
<accession>A0ABS5YQE2</accession>
<protein>
    <submittedName>
        <fullName evidence="4">NUDIX hydrolase</fullName>
    </submittedName>
</protein>
<keyword evidence="2 4" id="KW-0378">Hydrolase</keyword>
<feature type="domain" description="Nudix hydrolase" evidence="3">
    <location>
        <begin position="91"/>
        <end position="221"/>
    </location>
</feature>
<dbReference type="Gene3D" id="3.90.79.10">
    <property type="entry name" value="Nucleoside Triphosphate Pyrophosphohydrolase"/>
    <property type="match status" value="2"/>
</dbReference>
<evidence type="ECO:0000313" key="4">
    <source>
        <dbReference type="EMBL" id="MBU2664230.1"/>
    </source>
</evidence>
<dbReference type="InterPro" id="IPR000086">
    <property type="entry name" value="NUDIX_hydrolase_dom"/>
</dbReference>